<dbReference type="Gene3D" id="2.40.128.110">
    <property type="entry name" value="Lipid/polyisoprenoid-binding, YceI-like"/>
    <property type="match status" value="1"/>
</dbReference>
<dbReference type="InterPro" id="IPR036761">
    <property type="entry name" value="TTHA0802/YceI-like_sf"/>
</dbReference>
<proteinExistence type="predicted"/>
<reference evidence="1 2" key="2">
    <citation type="submission" date="2019-05" db="EMBL/GenBank/DDBJ databases">
        <authorList>
            <person name="Ravantti J.J."/>
        </authorList>
    </citation>
    <scope>NUCLEOTIDE SEQUENCE [LARGE SCALE GENOMIC DNA]</scope>
    <source>
        <strain evidence="1 2">B185</strain>
    </source>
</reference>
<evidence type="ECO:0000313" key="1">
    <source>
        <dbReference type="EMBL" id="AMO19146.1"/>
    </source>
</evidence>
<dbReference type="RefSeq" id="WP_014166463.1">
    <property type="nucleotide sequence ID" value="NZ_CP010992.1"/>
</dbReference>
<organism evidence="1 2">
    <name type="scientific">Flavobacterium columnare</name>
    <dbReference type="NCBI Taxonomy" id="996"/>
    <lineage>
        <taxon>Bacteria</taxon>
        <taxon>Pseudomonadati</taxon>
        <taxon>Bacteroidota</taxon>
        <taxon>Flavobacteriia</taxon>
        <taxon>Flavobacteriales</taxon>
        <taxon>Flavobacteriaceae</taxon>
        <taxon>Flavobacterium</taxon>
    </lineage>
</organism>
<dbReference type="SUPFAM" id="SSF101874">
    <property type="entry name" value="YceI-like"/>
    <property type="match status" value="1"/>
</dbReference>
<protein>
    <submittedName>
        <fullName evidence="1">Uncharacterized protein</fullName>
    </submittedName>
</protein>
<gene>
    <name evidence="1" type="ORF">UN65_01175</name>
</gene>
<dbReference type="AlphaFoldDB" id="A0AAI8G9S9"/>
<name>A0AAI8G9S9_9FLAO</name>
<evidence type="ECO:0000313" key="2">
    <source>
        <dbReference type="Proteomes" id="UP000304840"/>
    </source>
</evidence>
<accession>A0AAI8G9S9</accession>
<sequence length="129" mass="15004">MIVISSFISCKKDSTTTNSYLTHLPKIKGEKYQVDTVNSVIYWTGFKSSRKHTGTLKFREGILICNQDSIVLGRFYMNMSSITVTDLKNKEDQNRLESHLKGFVDKNIKDLFFMYSNFQFLTLELLIQK</sequence>
<dbReference type="Proteomes" id="UP000304840">
    <property type="component" value="Chromosome"/>
</dbReference>
<dbReference type="EMBL" id="CP010992">
    <property type="protein sequence ID" value="AMO19146.1"/>
    <property type="molecule type" value="Genomic_DNA"/>
</dbReference>
<reference evidence="2" key="1">
    <citation type="submission" date="2016-03" db="EMBL/GenBank/DDBJ databases">
        <title>Flavobacterium columnare strain B185, complete genome.</title>
        <authorList>
            <person name="Sundberg L.-R."/>
            <person name="Papponen P."/>
            <person name="Laanto E."/>
        </authorList>
    </citation>
    <scope>NUCLEOTIDE SEQUENCE [LARGE SCALE GENOMIC DNA]</scope>
    <source>
        <strain evidence="2">B185</strain>
    </source>
</reference>